<reference evidence="13" key="1">
    <citation type="submission" date="2013-04" db="EMBL/GenBank/DDBJ databases">
        <title>Phaseolus vulgaris (BAT93) Pods Tissue cDNA Library Construction and Random Isolation of cDNA Clones for Gene Discovery.</title>
        <authorList>
            <person name="Amelia K."/>
            <person name="Bhore S.J."/>
            <person name="Shah F.H."/>
        </authorList>
    </citation>
    <scope>NUCLEOTIDE SEQUENCE</scope>
    <source>
        <tissue evidence="13">Pod</tissue>
    </source>
</reference>
<evidence type="ECO:0000256" key="11">
    <source>
        <dbReference type="SAM" id="MobiDB-lite"/>
    </source>
</evidence>
<evidence type="ECO:0000256" key="8">
    <source>
        <dbReference type="ARBA" id="ARBA00023294"/>
    </source>
</evidence>
<comment type="similarity">
    <text evidence="2 10">Belongs to the Aux/IAA family.</text>
</comment>
<dbReference type="Pfam" id="PF02309">
    <property type="entry name" value="AUX_IAA"/>
    <property type="match status" value="1"/>
</dbReference>
<dbReference type="AlphaFoldDB" id="T2DNV8"/>
<evidence type="ECO:0000256" key="5">
    <source>
        <dbReference type="ARBA" id="ARBA00023015"/>
    </source>
</evidence>
<dbReference type="PANTHER" id="PTHR31734">
    <property type="entry name" value="AUXIN-RESPONSIVE PROTEIN IAA17"/>
    <property type="match status" value="1"/>
</dbReference>
<comment type="subunit">
    <text evidence="3 10">Homodimers and heterodimers.</text>
</comment>
<evidence type="ECO:0000256" key="9">
    <source>
        <dbReference type="ARBA" id="ARBA00025283"/>
    </source>
</evidence>
<keyword evidence="6 10" id="KW-0804">Transcription</keyword>
<comment type="function">
    <text evidence="9">Aux/IAA proteins are short-lived transcriptional factors that function as repressors of early auxin response genes at low auxin concentrations. Repression is thought to result from the interaction with auxin response factors (ARFs), proteins that bind to the auxin-responsive promoter element (AuxRE). Formation of heterodimers with ARF proteins may alter their ability to modulate early auxin response genes expression.</text>
</comment>
<accession>T2DNV8</accession>
<evidence type="ECO:0000256" key="6">
    <source>
        <dbReference type="ARBA" id="ARBA00023163"/>
    </source>
</evidence>
<dbReference type="InterPro" id="IPR033389">
    <property type="entry name" value="AUX/IAA_dom"/>
</dbReference>
<keyword evidence="7 10" id="KW-0539">Nucleus</keyword>
<evidence type="ECO:0000256" key="1">
    <source>
        <dbReference type="ARBA" id="ARBA00004123"/>
    </source>
</evidence>
<dbReference type="PANTHER" id="PTHR31734:SF243">
    <property type="entry name" value="AUXIN-INDUCED PROTEIN"/>
    <property type="match status" value="1"/>
</dbReference>
<dbReference type="Gene3D" id="3.10.20.90">
    <property type="entry name" value="Phosphatidylinositol 3-kinase Catalytic Subunit, Chain A, domain 1"/>
    <property type="match status" value="1"/>
</dbReference>
<proteinExistence type="evidence at transcript level"/>
<keyword evidence="4 10" id="KW-0678">Repressor</keyword>
<organism evidence="13">
    <name type="scientific">Phaseolus vulgaris</name>
    <name type="common">Kidney bean</name>
    <name type="synonym">French bean</name>
    <dbReference type="NCBI Taxonomy" id="3885"/>
    <lineage>
        <taxon>Eukaryota</taxon>
        <taxon>Viridiplantae</taxon>
        <taxon>Streptophyta</taxon>
        <taxon>Embryophyta</taxon>
        <taxon>Tracheophyta</taxon>
        <taxon>Spermatophyta</taxon>
        <taxon>Magnoliopsida</taxon>
        <taxon>eudicotyledons</taxon>
        <taxon>Gunneridae</taxon>
        <taxon>Pentapetalae</taxon>
        <taxon>rosids</taxon>
        <taxon>fabids</taxon>
        <taxon>Fabales</taxon>
        <taxon>Fabaceae</taxon>
        <taxon>Papilionoideae</taxon>
        <taxon>50 kb inversion clade</taxon>
        <taxon>NPAAA clade</taxon>
        <taxon>indigoferoid/millettioid clade</taxon>
        <taxon>Phaseoleae</taxon>
        <taxon>Phaseolus</taxon>
    </lineage>
</organism>
<dbReference type="InterPro" id="IPR053793">
    <property type="entry name" value="PB1-like"/>
</dbReference>
<feature type="compositionally biased region" description="Polar residues" evidence="11">
    <location>
        <begin position="42"/>
        <end position="51"/>
    </location>
</feature>
<dbReference type="EMBL" id="KF033622">
    <property type="protein sequence ID" value="AGV54609.1"/>
    <property type="molecule type" value="mRNA"/>
</dbReference>
<evidence type="ECO:0000256" key="4">
    <source>
        <dbReference type="ARBA" id="ARBA00022491"/>
    </source>
</evidence>
<evidence type="ECO:0000256" key="10">
    <source>
        <dbReference type="RuleBase" id="RU004549"/>
    </source>
</evidence>
<evidence type="ECO:0000256" key="3">
    <source>
        <dbReference type="ARBA" id="ARBA00011726"/>
    </source>
</evidence>
<evidence type="ECO:0000259" key="12">
    <source>
        <dbReference type="PROSITE" id="PS51745"/>
    </source>
</evidence>
<dbReference type="PROSITE" id="PS51745">
    <property type="entry name" value="PB1"/>
    <property type="match status" value="1"/>
</dbReference>
<sequence>MEAGLMKEKMVFEETELRLGLGLPGNGATPTESEGVRKRGFSETQTETTTVDLMLNLSPKEAASAPSPDPRNMPKTSPKDNTLIPDPAKPPAKEQVVGWPPVRSFRKNMFAAQKSMVEESENNSPNASFVKVSMDGAPYLRKVDLNMYKSYPELSDALGKMFSSFTIGNCESQGFKDFMNESKLMDLLNSSDYVPPYEDRGGDWVLFGGFPGGSFFESSKGLPPLKGKEAFGGAPKPRGKSKNGGWAGGFPPFLPLWGTFWGAPLIFKLKKN</sequence>
<dbReference type="GO" id="GO:0006355">
    <property type="term" value="P:regulation of DNA-templated transcription"/>
    <property type="evidence" value="ECO:0007669"/>
    <property type="project" value="InterPro"/>
</dbReference>
<name>T2DNV8_PHAVU</name>
<keyword evidence="5 10" id="KW-0805">Transcription regulation</keyword>
<dbReference type="InterPro" id="IPR003311">
    <property type="entry name" value="AUX_IAA"/>
</dbReference>
<dbReference type="SUPFAM" id="SSF54277">
    <property type="entry name" value="CAD &amp; PB1 domains"/>
    <property type="match status" value="1"/>
</dbReference>
<protein>
    <recommendedName>
        <fullName evidence="10">Auxin-induced protein</fullName>
    </recommendedName>
</protein>
<dbReference type="GO" id="GO:0005634">
    <property type="term" value="C:nucleus"/>
    <property type="evidence" value="ECO:0007669"/>
    <property type="project" value="UniProtKB-SubCell"/>
</dbReference>
<comment type="subcellular location">
    <subcellularLocation>
        <location evidence="1 10">Nucleus</location>
    </subcellularLocation>
</comment>
<evidence type="ECO:0000313" key="13">
    <source>
        <dbReference type="EMBL" id="AGV54609.1"/>
    </source>
</evidence>
<keyword evidence="8 10" id="KW-0927">Auxin signaling pathway</keyword>
<feature type="region of interest" description="Disordered" evidence="11">
    <location>
        <begin position="20"/>
        <end position="96"/>
    </location>
</feature>
<evidence type="ECO:0000256" key="7">
    <source>
        <dbReference type="ARBA" id="ARBA00023242"/>
    </source>
</evidence>
<evidence type="ECO:0000256" key="2">
    <source>
        <dbReference type="ARBA" id="ARBA00006728"/>
    </source>
</evidence>
<dbReference type="GO" id="GO:0009734">
    <property type="term" value="P:auxin-activated signaling pathway"/>
    <property type="evidence" value="ECO:0007669"/>
    <property type="project" value="UniProtKB-UniRule"/>
</dbReference>
<feature type="domain" description="PB1" evidence="12">
    <location>
        <begin position="127"/>
        <end position="232"/>
    </location>
</feature>